<proteinExistence type="predicted"/>
<evidence type="ECO:0000313" key="10">
    <source>
        <dbReference type="Proteomes" id="UP000683360"/>
    </source>
</evidence>
<dbReference type="InterPro" id="IPR052056">
    <property type="entry name" value="Mono-ARTD/PARP"/>
</dbReference>
<gene>
    <name evidence="9" type="ORF">MEDL_49318</name>
</gene>
<keyword evidence="6" id="KW-0863">Zinc-finger</keyword>
<dbReference type="SUPFAM" id="SSF56399">
    <property type="entry name" value="ADP-ribosylation"/>
    <property type="match status" value="1"/>
</dbReference>
<evidence type="ECO:0000313" key="9">
    <source>
        <dbReference type="EMBL" id="CAG2236713.1"/>
    </source>
</evidence>
<keyword evidence="10" id="KW-1185">Reference proteome</keyword>
<accession>A0A8S3TSD1</accession>
<evidence type="ECO:0000256" key="1">
    <source>
        <dbReference type="ARBA" id="ARBA00004123"/>
    </source>
</evidence>
<evidence type="ECO:0000256" key="2">
    <source>
        <dbReference type="ARBA" id="ARBA00022676"/>
    </source>
</evidence>
<dbReference type="OrthoDB" id="5987649at2759"/>
<dbReference type="GO" id="GO:0005737">
    <property type="term" value="C:cytoplasm"/>
    <property type="evidence" value="ECO:0007669"/>
    <property type="project" value="TreeGrafter"/>
</dbReference>
<evidence type="ECO:0000256" key="7">
    <source>
        <dbReference type="SAM" id="MobiDB-lite"/>
    </source>
</evidence>
<dbReference type="Proteomes" id="UP000683360">
    <property type="component" value="Unassembled WGS sequence"/>
</dbReference>
<dbReference type="GO" id="GO:0003714">
    <property type="term" value="F:transcription corepressor activity"/>
    <property type="evidence" value="ECO:0007669"/>
    <property type="project" value="TreeGrafter"/>
</dbReference>
<dbReference type="GO" id="GO:1990404">
    <property type="term" value="F:NAD+-protein mono-ADP-ribosyltransferase activity"/>
    <property type="evidence" value="ECO:0007669"/>
    <property type="project" value="TreeGrafter"/>
</dbReference>
<keyword evidence="6" id="KW-0479">Metal-binding</keyword>
<comment type="caution">
    <text evidence="9">The sequence shown here is derived from an EMBL/GenBank/DDBJ whole genome shotgun (WGS) entry which is preliminary data.</text>
</comment>
<dbReference type="EMBL" id="CAJPWZ010002367">
    <property type="protein sequence ID" value="CAG2236713.1"/>
    <property type="molecule type" value="Genomic_DNA"/>
</dbReference>
<dbReference type="GO" id="GO:0010629">
    <property type="term" value="P:negative regulation of gene expression"/>
    <property type="evidence" value="ECO:0007669"/>
    <property type="project" value="TreeGrafter"/>
</dbReference>
<evidence type="ECO:0000256" key="3">
    <source>
        <dbReference type="ARBA" id="ARBA00022679"/>
    </source>
</evidence>
<organism evidence="9 10">
    <name type="scientific">Mytilus edulis</name>
    <name type="common">Blue mussel</name>
    <dbReference type="NCBI Taxonomy" id="6550"/>
    <lineage>
        <taxon>Eukaryota</taxon>
        <taxon>Metazoa</taxon>
        <taxon>Spiralia</taxon>
        <taxon>Lophotrochozoa</taxon>
        <taxon>Mollusca</taxon>
        <taxon>Bivalvia</taxon>
        <taxon>Autobranchia</taxon>
        <taxon>Pteriomorphia</taxon>
        <taxon>Mytilida</taxon>
        <taxon>Mytiloidea</taxon>
        <taxon>Mytilidae</taxon>
        <taxon>Mytilinae</taxon>
        <taxon>Mytilus</taxon>
    </lineage>
</organism>
<dbReference type="PANTHER" id="PTHR14453:SF107">
    <property type="entry name" value="POLY [ADP-RIBOSE] POLYMERASE"/>
    <property type="match status" value="1"/>
</dbReference>
<protein>
    <submittedName>
        <fullName evidence="9">PARP10_14_15</fullName>
        <ecNumber evidence="9">2.4.2.30</ecNumber>
    </submittedName>
</protein>
<comment type="subcellular location">
    <subcellularLocation>
        <location evidence="1">Nucleus</location>
    </subcellularLocation>
</comment>
<evidence type="ECO:0000256" key="4">
    <source>
        <dbReference type="ARBA" id="ARBA00023027"/>
    </source>
</evidence>
<evidence type="ECO:0000256" key="5">
    <source>
        <dbReference type="ARBA" id="ARBA00023242"/>
    </source>
</evidence>
<name>A0A8S3TSD1_MYTED</name>
<dbReference type="GO" id="GO:0003950">
    <property type="term" value="F:NAD+ poly-ADP-ribosyltransferase activity"/>
    <property type="evidence" value="ECO:0007669"/>
    <property type="project" value="UniProtKB-EC"/>
</dbReference>
<keyword evidence="5" id="KW-0539">Nucleus</keyword>
<keyword evidence="3 9" id="KW-0808">Transferase</keyword>
<dbReference type="AlphaFoldDB" id="A0A8S3TSD1"/>
<dbReference type="PANTHER" id="PTHR14453">
    <property type="entry name" value="PARP/ZINC FINGER CCCH TYPE DOMAIN CONTAINING PROTEIN"/>
    <property type="match status" value="1"/>
</dbReference>
<dbReference type="InterPro" id="IPR000315">
    <property type="entry name" value="Znf_B-box"/>
</dbReference>
<sequence length="278" mass="32480">MLSKTKVTEALETKSKDCEICLTKYGGQFFCRDCDQYFCSNCKTSHLRANVSKNHTFTDSSELKKTHTQRSGRPFVKSWKKKTNVNETNKYNKRNEQDDEQTYKPPPVNWEDQGTIDKKIFSLRPSSTEYTIVEQKFLQSLFSGRQEWLAMFNKRAFSVTKIERVQNFYLYQSYAAKKAQIDKQNPPGTNNEKELWYDTPNASVVDSINFYGFNRSYCKDNSSVSCQGIRGMRDLPVRQDGTMLKYDSATNTNYNPTEEYVIFNDSQAYPQYCITFKY</sequence>
<keyword evidence="2 9" id="KW-0328">Glycosyltransferase</keyword>
<keyword evidence="6" id="KW-0862">Zinc</keyword>
<dbReference type="GO" id="GO:0070212">
    <property type="term" value="P:protein poly-ADP-ribosylation"/>
    <property type="evidence" value="ECO:0007669"/>
    <property type="project" value="TreeGrafter"/>
</dbReference>
<dbReference type="GO" id="GO:0005634">
    <property type="term" value="C:nucleus"/>
    <property type="evidence" value="ECO:0007669"/>
    <property type="project" value="UniProtKB-SubCell"/>
</dbReference>
<dbReference type="PROSITE" id="PS50119">
    <property type="entry name" value="ZF_BBOX"/>
    <property type="match status" value="1"/>
</dbReference>
<dbReference type="EC" id="2.4.2.30" evidence="9"/>
<feature type="region of interest" description="Disordered" evidence="7">
    <location>
        <begin position="58"/>
        <end position="109"/>
    </location>
</feature>
<evidence type="ECO:0000256" key="6">
    <source>
        <dbReference type="PROSITE-ProRule" id="PRU00024"/>
    </source>
</evidence>
<dbReference type="Gene3D" id="3.90.228.10">
    <property type="match status" value="2"/>
</dbReference>
<keyword evidence="4" id="KW-0520">NAD</keyword>
<feature type="domain" description="B box-type" evidence="8">
    <location>
        <begin position="13"/>
        <end position="60"/>
    </location>
</feature>
<dbReference type="CDD" id="cd19757">
    <property type="entry name" value="Bbox1"/>
    <property type="match status" value="1"/>
</dbReference>
<reference evidence="9" key="1">
    <citation type="submission" date="2021-03" db="EMBL/GenBank/DDBJ databases">
        <authorList>
            <person name="Bekaert M."/>
        </authorList>
    </citation>
    <scope>NUCLEOTIDE SEQUENCE</scope>
</reference>
<evidence type="ECO:0000259" key="8">
    <source>
        <dbReference type="PROSITE" id="PS50119"/>
    </source>
</evidence>
<dbReference type="GO" id="GO:0008270">
    <property type="term" value="F:zinc ion binding"/>
    <property type="evidence" value="ECO:0007669"/>
    <property type="project" value="UniProtKB-KW"/>
</dbReference>